<feature type="compositionally biased region" description="Low complexity" evidence="1">
    <location>
        <begin position="574"/>
        <end position="594"/>
    </location>
</feature>
<reference evidence="3" key="1">
    <citation type="journal article" date="2019" name="Int. J. Syst. Evol. Microbiol.">
        <title>The Global Catalogue of Microorganisms (GCM) 10K type strain sequencing project: providing services to taxonomists for standard genome sequencing and annotation.</title>
        <authorList>
            <consortium name="The Broad Institute Genomics Platform"/>
            <consortium name="The Broad Institute Genome Sequencing Center for Infectious Disease"/>
            <person name="Wu L."/>
            <person name="Ma J."/>
        </authorList>
    </citation>
    <scope>NUCLEOTIDE SEQUENCE [LARGE SCALE GENOMIC DNA]</scope>
    <source>
        <strain evidence="3">JCM 17589</strain>
    </source>
</reference>
<dbReference type="RefSeq" id="WP_346155345.1">
    <property type="nucleotide sequence ID" value="NZ_BAABBU010000004.1"/>
</dbReference>
<feature type="compositionally biased region" description="Gly residues" evidence="1">
    <location>
        <begin position="512"/>
        <end position="530"/>
    </location>
</feature>
<dbReference type="InterPro" id="IPR011990">
    <property type="entry name" value="TPR-like_helical_dom_sf"/>
</dbReference>
<accession>A0ABP7XRI6</accession>
<feature type="compositionally biased region" description="Polar residues" evidence="1">
    <location>
        <begin position="609"/>
        <end position="627"/>
    </location>
</feature>
<feature type="region of interest" description="Disordered" evidence="1">
    <location>
        <begin position="494"/>
        <end position="690"/>
    </location>
</feature>
<dbReference type="Gene3D" id="1.25.40.10">
    <property type="entry name" value="Tetratricopeptide repeat domain"/>
    <property type="match status" value="1"/>
</dbReference>
<evidence type="ECO:0000313" key="2">
    <source>
        <dbReference type="EMBL" id="GAA4124188.1"/>
    </source>
</evidence>
<sequence length="1162" mass="122424">MQTPPQTTDELYAALRENSALPYGRTRTVAAEELAEAAELFGEPVPLVHALLDLQEAYTYGSEPRKSPVVFARLLNLFDERPDVFDDRLRHQLFWRFKWVANALRCLPEIPLASLRQWLTEMRDRYEKAGLDLQPYYGQAYQLAAHVGEDTTLAYELWAGRARSLLSDCEACETCERALYHLAAGDDERALRSWEPVLAGKESCQEEPARSVSYALLPLLRTGRTDEARQLHLAGYRGCRRNPSMAGEIGRHLEFCALTGNEARGLELLAENRNLFDEVDSPLALLDLLTGVEVLLARVEALGHGELPAAGFPGRSWTVTELRAEVRGRADDLAARFDARNGTTEHADRRGARLAQAPLLESLELTLRPRTLEDVAPAPAAPAPAPAEPLPESPADLIRRARELDEQGHPDAHACWARLRELTAARGYVHPDDPDIGPLVRLRAELLEEEATLADRKDAYADAAALYEEAAGLYEDAGLPERAVPARAQAVLAGARVGPGGPGPTPESDTAGGSGTAHGPGSAQGSGTAHGPGTARESASAAQAGRAQEADSTQQPTSPEGTRTAHGPDTAPESASATQAGRAQGAGTTQQPTSPEGTRTAHGPDTAPESASATQPGRAQEAGTTQQPPSPEGSRTAHGSGSAPASRAAAGPGSAEASASAQGPGSAEASASAEGPGSAEGSGPAAGSDHDADAHVAALVDAYATLVRLHEEASGLAPFLEARLLRLRVSALGLRLQASGDREQVASVLTEAELLHDFAARHGLAGQIAGARLLRATTHAMSGDLPAALAETDALVGLLRTDGPAWHLPRVLALRGKIQLGVGDAEAAHASLAEGLRLAAEWPADTVDAPTLHGELAQACLRLGRPDEALRHLTRSAELDLRAGNRFDAFCSYSNAAQLSLDLGRVEDCIALLDSVLLEPDVVDGELDDRLVAQLRLTRARALHAGDDLKAATAEFVALAAESAGWDDDPGSHAMIAAETAVLLGEAGEFGQAREAVDRALAAHARDPRFEMLSNALRELARLQAHRQGPDGLEGARAFLQDAARVADAARAAGFEAHGRSLDSALAYEHGRVNAYGGAYEEALAALEKALGLLGEPGEDATQAAEWAECVRLAGVVEGVYLERSAAALGRVGAAAERLTALGHGEAAEALTELAERLRDEE</sequence>
<organism evidence="2 3">
    <name type="scientific">Streptomyces tunisiensis</name>
    <dbReference type="NCBI Taxonomy" id="948699"/>
    <lineage>
        <taxon>Bacteria</taxon>
        <taxon>Bacillati</taxon>
        <taxon>Actinomycetota</taxon>
        <taxon>Actinomycetes</taxon>
        <taxon>Kitasatosporales</taxon>
        <taxon>Streptomycetaceae</taxon>
        <taxon>Streptomyces</taxon>
    </lineage>
</organism>
<feature type="compositionally biased region" description="Low complexity" evidence="1">
    <location>
        <begin position="535"/>
        <end position="547"/>
    </location>
</feature>
<evidence type="ECO:0000256" key="1">
    <source>
        <dbReference type="SAM" id="MobiDB-lite"/>
    </source>
</evidence>
<feature type="compositionally biased region" description="Low complexity" evidence="1">
    <location>
        <begin position="639"/>
        <end position="687"/>
    </location>
</feature>
<protein>
    <recommendedName>
        <fullName evidence="4">Tetratricopeptide repeat protein</fullName>
    </recommendedName>
</protein>
<gene>
    <name evidence="2" type="ORF">GCM10022285_06110</name>
</gene>
<evidence type="ECO:0000313" key="3">
    <source>
        <dbReference type="Proteomes" id="UP001501845"/>
    </source>
</evidence>
<evidence type="ECO:0008006" key="4">
    <source>
        <dbReference type="Google" id="ProtNLM"/>
    </source>
</evidence>
<dbReference type="EMBL" id="BAABBU010000004">
    <property type="protein sequence ID" value="GAA4124188.1"/>
    <property type="molecule type" value="Genomic_DNA"/>
</dbReference>
<feature type="compositionally biased region" description="Polar residues" evidence="1">
    <location>
        <begin position="551"/>
        <end position="561"/>
    </location>
</feature>
<name>A0ABP7XRI6_9ACTN</name>
<dbReference type="Proteomes" id="UP001501845">
    <property type="component" value="Unassembled WGS sequence"/>
</dbReference>
<dbReference type="SUPFAM" id="SSF48452">
    <property type="entry name" value="TPR-like"/>
    <property type="match status" value="1"/>
</dbReference>
<comment type="caution">
    <text evidence="2">The sequence shown here is derived from an EMBL/GenBank/DDBJ whole genome shotgun (WGS) entry which is preliminary data.</text>
</comment>
<keyword evidence="3" id="KW-1185">Reference proteome</keyword>
<proteinExistence type="predicted"/>